<dbReference type="EMBL" id="JAWDKD010000019">
    <property type="protein sequence ID" value="MDV0447410.1"/>
    <property type="molecule type" value="Genomic_DNA"/>
</dbReference>
<dbReference type="Proteomes" id="UP001271789">
    <property type="component" value="Unassembled WGS sequence"/>
</dbReference>
<accession>A0AAE4MKD5</accession>
<reference evidence="1" key="1">
    <citation type="submission" date="2023-06" db="EMBL/GenBank/DDBJ databases">
        <title>Genome sequence of Methanosarcinaceae archaeon Ag5.</title>
        <authorList>
            <person name="Protasov E."/>
            <person name="Platt K."/>
            <person name="Poehlein A."/>
            <person name="Daniel R."/>
            <person name="Brune A."/>
        </authorList>
    </citation>
    <scope>NUCLEOTIDE SEQUENCE</scope>
    <source>
        <strain evidence="1">Ag5</strain>
    </source>
</reference>
<sequence length="116" mass="13544">MTLDYNTETKETHDIECDICGETDFVEEEDMRFTDVAEEYFATKGWASNDGENYCPNCRKENHIHENAKCKHCDYEWPASDTERTDFETFGTLRCPNCFEKARFVDEPEESGGDEE</sequence>
<evidence type="ECO:0000313" key="1">
    <source>
        <dbReference type="EMBL" id="MDV0447410.1"/>
    </source>
</evidence>
<keyword evidence="2" id="KW-1185">Reference proteome</keyword>
<comment type="caution">
    <text evidence="1">The sequence shown here is derived from an EMBL/GenBank/DDBJ whole genome shotgun (WGS) entry which is preliminary data.</text>
</comment>
<name>A0AAE4MKD5_9EURY</name>
<dbReference type="AlphaFoldDB" id="A0AAE4MKD5"/>
<proteinExistence type="predicted"/>
<evidence type="ECO:0000313" key="2">
    <source>
        <dbReference type="Proteomes" id="UP001271789"/>
    </source>
</evidence>
<organism evidence="1 2">
    <name type="scientific">Methanolapillus africanus</name>
    <dbReference type="NCBI Taxonomy" id="3028297"/>
    <lineage>
        <taxon>Archaea</taxon>
        <taxon>Methanobacteriati</taxon>
        <taxon>Methanobacteriota</taxon>
        <taxon>Stenosarchaea group</taxon>
        <taxon>Methanomicrobia</taxon>
        <taxon>Methanosarcinales</taxon>
        <taxon>Methanosarcinaceae</taxon>
        <taxon>Methanolapillus</taxon>
    </lineage>
</organism>
<gene>
    <name evidence="1" type="ORF">MsAg5_13000</name>
</gene>
<protein>
    <submittedName>
        <fullName evidence="1">Uncharacterized protein</fullName>
    </submittedName>
</protein>
<dbReference type="RefSeq" id="WP_338099847.1">
    <property type="nucleotide sequence ID" value="NZ_JAWDKD010000019.1"/>
</dbReference>